<reference evidence="2" key="1">
    <citation type="journal article" date="2012" name="Proc. Natl. Acad. Sci. U.S.A.">
        <title>Antigenic diversity is generated by distinct evolutionary mechanisms in African trypanosome species.</title>
        <authorList>
            <person name="Jackson A.P."/>
            <person name="Berry A."/>
            <person name="Aslett M."/>
            <person name="Allison H.C."/>
            <person name="Burton P."/>
            <person name="Vavrova-Anderson J."/>
            <person name="Brown R."/>
            <person name="Browne H."/>
            <person name="Corton N."/>
            <person name="Hauser H."/>
            <person name="Gamble J."/>
            <person name="Gilderthorp R."/>
            <person name="Marcello L."/>
            <person name="McQuillan J."/>
            <person name="Otto T.D."/>
            <person name="Quail M.A."/>
            <person name="Sanders M.J."/>
            <person name="van Tonder A."/>
            <person name="Ginger M.L."/>
            <person name="Field M.C."/>
            <person name="Barry J.D."/>
            <person name="Hertz-Fowler C."/>
            <person name="Berriman M."/>
        </authorList>
    </citation>
    <scope>NUCLEOTIDE SEQUENCE</scope>
    <source>
        <strain evidence="2">Y486</strain>
    </source>
</reference>
<evidence type="ECO:0000313" key="2">
    <source>
        <dbReference type="EMBL" id="CCC48667.1"/>
    </source>
</evidence>
<proteinExistence type="predicted"/>
<name>G0TXH7_TRYVY</name>
<gene>
    <name evidence="2" type="ORF">TVY486_0700110</name>
</gene>
<feature type="region of interest" description="Disordered" evidence="1">
    <location>
        <begin position="118"/>
        <end position="142"/>
    </location>
</feature>
<sequence>MYASHATQNQMEIMQRHEASVANIPRNCESPNGKLSVCRTETWTVAKGWSHTSNTKDSRETLHWVSKIGKRGLWVAGSSLRNTSRYATLAKRPIGTCMHSHAPLQRLALVGSGTCTREIRSHSNSSDEPVTIEPSALSPGNGQRLRLQFQGTAMH</sequence>
<organism evidence="2">
    <name type="scientific">Trypanosoma vivax (strain Y486)</name>
    <dbReference type="NCBI Taxonomy" id="1055687"/>
    <lineage>
        <taxon>Eukaryota</taxon>
        <taxon>Discoba</taxon>
        <taxon>Euglenozoa</taxon>
        <taxon>Kinetoplastea</taxon>
        <taxon>Metakinetoplastina</taxon>
        <taxon>Trypanosomatida</taxon>
        <taxon>Trypanosomatidae</taxon>
        <taxon>Trypanosoma</taxon>
        <taxon>Duttonella</taxon>
    </lineage>
</organism>
<evidence type="ECO:0000256" key="1">
    <source>
        <dbReference type="SAM" id="MobiDB-lite"/>
    </source>
</evidence>
<protein>
    <submittedName>
        <fullName evidence="2">Uncharacterized protein</fullName>
    </submittedName>
</protein>
<dbReference type="AlphaFoldDB" id="G0TXH7"/>
<dbReference type="EMBL" id="HE573023">
    <property type="protein sequence ID" value="CCC48667.1"/>
    <property type="molecule type" value="Genomic_DNA"/>
</dbReference>
<accession>G0TXH7</accession>
<dbReference type="VEuPathDB" id="TriTrypDB:TvY486_0700110"/>